<dbReference type="NCBIfam" id="TIGR00197">
    <property type="entry name" value="yjeF_nterm"/>
    <property type="match status" value="1"/>
</dbReference>
<feature type="binding site" evidence="17">
    <location>
        <begin position="410"/>
        <end position="414"/>
    </location>
    <ligand>
        <name>AMP</name>
        <dbReference type="ChEBI" id="CHEBI:456215"/>
    </ligand>
</feature>
<evidence type="ECO:0000313" key="23">
    <source>
        <dbReference type="Proteomes" id="UP000031552"/>
    </source>
</evidence>
<keyword evidence="23" id="KW-1185">Reference proteome</keyword>
<dbReference type="Proteomes" id="UP000031552">
    <property type="component" value="Unassembled WGS sequence"/>
</dbReference>
<comment type="similarity">
    <text evidence="4 19">In the C-terminal section; belongs to the NnrD/CARKD family.</text>
</comment>
<keyword evidence="22" id="KW-0808">Transferase</keyword>
<evidence type="ECO:0000256" key="7">
    <source>
        <dbReference type="ARBA" id="ARBA00022840"/>
    </source>
</evidence>
<dbReference type="GO" id="GO:0052855">
    <property type="term" value="F:ADP-dependent NAD(P)H-hydrate dehydratase activity"/>
    <property type="evidence" value="ECO:0007669"/>
    <property type="project" value="UniProtKB-UniRule"/>
</dbReference>
<dbReference type="CDD" id="cd01171">
    <property type="entry name" value="YXKO-related"/>
    <property type="match status" value="1"/>
</dbReference>
<dbReference type="NCBIfam" id="TIGR00196">
    <property type="entry name" value="yjeF_cterm"/>
    <property type="match status" value="1"/>
</dbReference>
<feature type="binding site" evidence="18">
    <location>
        <begin position="59"/>
        <end position="63"/>
    </location>
    <ligand>
        <name>(6S)-NADPHX</name>
        <dbReference type="ChEBI" id="CHEBI:64076"/>
    </ligand>
</feature>
<reference evidence="22" key="1">
    <citation type="submission" date="2013-12" db="EMBL/GenBank/DDBJ databases">
        <authorList>
            <person name="Linke B."/>
        </authorList>
    </citation>
    <scope>NUCLEOTIDE SEQUENCE [LARGE SCALE GENOMIC DNA]</scope>
    <source>
        <strain evidence="22">CRIB-18</strain>
    </source>
</reference>
<keyword evidence="8 17" id="KW-0521">NADP</keyword>
<evidence type="ECO:0000256" key="3">
    <source>
        <dbReference type="ARBA" id="ARBA00006001"/>
    </source>
</evidence>
<dbReference type="eggNOG" id="COG0063">
    <property type="taxonomic scope" value="Bacteria"/>
</dbReference>
<dbReference type="InterPro" id="IPR000631">
    <property type="entry name" value="CARKD"/>
</dbReference>
<evidence type="ECO:0000259" key="20">
    <source>
        <dbReference type="PROSITE" id="PS51383"/>
    </source>
</evidence>
<feature type="binding site" evidence="17">
    <location>
        <position position="372"/>
    </location>
    <ligand>
        <name>(6S)-NADPHX</name>
        <dbReference type="ChEBI" id="CHEBI:64076"/>
    </ligand>
</feature>
<comment type="function">
    <text evidence="17">Catalyzes the dehydration of the S-form of NAD(P)HX at the expense of ADP, which is converted to AMP. Together with NAD(P)HX epimerase, which catalyzes the epimerization of the S- and R-forms, the enzyme allows the repair of both epimers of NAD(P)HX, a damaged form of NAD(P)H that is a result of enzymatic or heat-dependent hydration.</text>
</comment>
<comment type="catalytic activity">
    <reaction evidence="2 18 19">
        <text>(6R)-NADPHX = (6S)-NADPHX</text>
        <dbReference type="Rhea" id="RHEA:32227"/>
        <dbReference type="ChEBI" id="CHEBI:64076"/>
        <dbReference type="ChEBI" id="CHEBI:64077"/>
        <dbReference type="EC" id="5.1.99.6"/>
    </reaction>
</comment>
<dbReference type="HAMAP" id="MF_01965">
    <property type="entry name" value="NADHX_dehydratase"/>
    <property type="match status" value="1"/>
</dbReference>
<evidence type="ECO:0000256" key="9">
    <source>
        <dbReference type="ARBA" id="ARBA00022958"/>
    </source>
</evidence>
<dbReference type="STRING" id="1437425.CSEC_1530"/>
<comment type="function">
    <text evidence="18">Catalyzes the epimerization of the S- and R-forms of NAD(P)HX, a damaged form of NAD(P)H that is a result of enzymatic or heat-dependent hydration. This is a prerequisite for the S-specific NAD(P)H-hydrate dehydratase to allow the repair of both epimers of NAD(P)HX.</text>
</comment>
<keyword evidence="11 18" id="KW-0413">Isomerase</keyword>
<feature type="binding site" evidence="18">
    <location>
        <position position="60"/>
    </location>
    <ligand>
        <name>K(+)</name>
        <dbReference type="ChEBI" id="CHEBI:29103"/>
    </ligand>
</feature>
<keyword evidence="7 17" id="KW-0067">ATP-binding</keyword>
<evidence type="ECO:0000256" key="19">
    <source>
        <dbReference type="PIRNR" id="PIRNR017184"/>
    </source>
</evidence>
<dbReference type="Gene3D" id="3.40.50.10260">
    <property type="entry name" value="YjeF N-terminal domain"/>
    <property type="match status" value="1"/>
</dbReference>
<evidence type="ECO:0000256" key="11">
    <source>
        <dbReference type="ARBA" id="ARBA00023235"/>
    </source>
</evidence>
<feature type="binding site" evidence="17">
    <location>
        <position position="439"/>
    </location>
    <ligand>
        <name>(6S)-NADPHX</name>
        <dbReference type="ChEBI" id="CHEBI:64076"/>
    </ligand>
</feature>
<comment type="subunit">
    <text evidence="17">Homotetramer.</text>
</comment>
<keyword evidence="10 17" id="KW-0520">NAD</keyword>
<name>A0A090E0L1_9BACT</name>
<protein>
    <recommendedName>
        <fullName evidence="19">Bifunctional NAD(P)H-hydrate repair enzyme</fullName>
    </recommendedName>
    <alternativeName>
        <fullName evidence="19">Nicotinamide nucleotide repair protein</fullName>
    </alternativeName>
    <domain>
        <recommendedName>
            <fullName evidence="19">ADP-dependent (S)-NAD(P)H-hydrate dehydratase</fullName>
            <ecNumber evidence="19">4.2.1.136</ecNumber>
        </recommendedName>
        <alternativeName>
            <fullName evidence="19">ADP-dependent NAD(P)HX dehydratase</fullName>
        </alternativeName>
    </domain>
    <domain>
        <recommendedName>
            <fullName evidence="19">NAD(P)H-hydrate epimerase</fullName>
            <ecNumber evidence="19">5.1.99.6</ecNumber>
        </recommendedName>
    </domain>
</protein>
<evidence type="ECO:0000256" key="18">
    <source>
        <dbReference type="HAMAP-Rule" id="MF_01966"/>
    </source>
</evidence>
<keyword evidence="12 17" id="KW-0456">Lyase</keyword>
<comment type="cofactor">
    <cofactor evidence="18 19">
        <name>K(+)</name>
        <dbReference type="ChEBI" id="CHEBI:29103"/>
    </cofactor>
    <text evidence="18 19">Binds 1 potassium ion per subunit.</text>
</comment>
<comment type="catalytic activity">
    <reaction evidence="16 17 19">
        <text>(6S)-NADPHX + ADP = AMP + phosphate + NADPH + H(+)</text>
        <dbReference type="Rhea" id="RHEA:32235"/>
        <dbReference type="ChEBI" id="CHEBI:15378"/>
        <dbReference type="ChEBI" id="CHEBI:43474"/>
        <dbReference type="ChEBI" id="CHEBI:57783"/>
        <dbReference type="ChEBI" id="CHEBI:64076"/>
        <dbReference type="ChEBI" id="CHEBI:456215"/>
        <dbReference type="ChEBI" id="CHEBI:456216"/>
        <dbReference type="EC" id="4.2.1.136"/>
    </reaction>
</comment>
<dbReference type="AlphaFoldDB" id="A0A090E0L1"/>
<keyword evidence="22" id="KW-0418">Kinase</keyword>
<feature type="binding site" evidence="18">
    <location>
        <position position="126"/>
    </location>
    <ligand>
        <name>K(+)</name>
        <dbReference type="ChEBI" id="CHEBI:29103"/>
    </ligand>
</feature>
<sequence length="499" mass="53552">MKVVSSSEMARLEKSAYGLGYKDEDFMSNAGMKVSQHAIDWVNEKKLEKKCLLLIGKGNNGGDAAVAASVLLEKGFQIVALLASPLESASPLCQKKVKNLMNKGVKVRHYDPEEDFPIPAGGFIIDGLFGTGLKEAPKEPYASLIEKANASRLPILSVDIPSGVNGDTGVVKGAAIKAKKTVFLGLPKIGFFINQGFEHIGELSYADFGLPNSLIEEVKSPYIYITKEDVFNNLPKIKRTRHKYEAGAVSIVAGSKEMPGSSLLVASSALRSGAGMVHLFHPAGIENLLAASLYEIIKVPFNVKEGKTLALELNKASCIAIGPGLGQSDEVVEFFKDLISKVDKPLVLDADALNIVAKNAFPLPKGSVLTPHLGEMRRLLETLEKEPVDEKFLEKCQLYAKEKGVLLILKGAPTFIFIKDKIYISAFGDPGMATAGSGDVLTGLIASFIAQGLEIEKAAYIAPAFHGMAGEKAAKALTSYCVIASDIYSHYSDVFKEAL</sequence>
<evidence type="ECO:0000256" key="2">
    <source>
        <dbReference type="ARBA" id="ARBA00000909"/>
    </source>
</evidence>
<dbReference type="PROSITE" id="PS51383">
    <property type="entry name" value="YJEF_C_3"/>
    <property type="match status" value="1"/>
</dbReference>
<reference evidence="22" key="2">
    <citation type="submission" date="2014-09" db="EMBL/GenBank/DDBJ databases">
        <title>Criblamydia sequanensis harbors a mega-plasmid encoding arsenite resistance.</title>
        <authorList>
            <person name="Bertelli C."/>
            <person name="Goesmann A."/>
            <person name="Greub G."/>
        </authorList>
    </citation>
    <scope>NUCLEOTIDE SEQUENCE [LARGE SCALE GENOMIC DNA]</scope>
    <source>
        <strain evidence="22">CRIB-18</strain>
    </source>
</reference>
<dbReference type="Pfam" id="PF03853">
    <property type="entry name" value="YjeF_N"/>
    <property type="match status" value="1"/>
</dbReference>
<dbReference type="GO" id="GO:0016301">
    <property type="term" value="F:kinase activity"/>
    <property type="evidence" value="ECO:0007669"/>
    <property type="project" value="UniProtKB-KW"/>
</dbReference>
<keyword evidence="5 18" id="KW-0479">Metal-binding</keyword>
<comment type="similarity">
    <text evidence="3 19">In the N-terminal section; belongs to the NnrE/AIBP family.</text>
</comment>
<comment type="caution">
    <text evidence="17">Lacks conserved residue(s) required for the propagation of feature annotation.</text>
</comment>
<feature type="binding site" evidence="17">
    <location>
        <position position="324"/>
    </location>
    <ligand>
        <name>(6S)-NADPHX</name>
        <dbReference type="ChEBI" id="CHEBI:64076"/>
    </ligand>
</feature>
<gene>
    <name evidence="18" type="primary">nnrE</name>
    <name evidence="17" type="synonym">nnrD</name>
    <name evidence="22" type="ORF">CSEC_1530</name>
</gene>
<comment type="function">
    <text evidence="14 19">Bifunctional enzyme that catalyzes the epimerization of the S- and R-forms of NAD(P)HX and the dehydration of the S-form of NAD(P)HX at the expense of ADP, which is converted to AMP. This allows the repair of both epimers of NAD(P)HX, a damaged form of NAD(P)H that is a result of enzymatic or heat-dependent hydration.</text>
</comment>
<evidence type="ECO:0000256" key="17">
    <source>
        <dbReference type="HAMAP-Rule" id="MF_01965"/>
    </source>
</evidence>
<feature type="domain" description="YjeF N-terminal" evidence="21">
    <location>
        <begin position="9"/>
        <end position="216"/>
    </location>
</feature>
<comment type="similarity">
    <text evidence="17">Belongs to the NnrD/CARKD family.</text>
</comment>
<evidence type="ECO:0000256" key="4">
    <source>
        <dbReference type="ARBA" id="ARBA00009524"/>
    </source>
</evidence>
<dbReference type="SUPFAM" id="SSF53613">
    <property type="entry name" value="Ribokinase-like"/>
    <property type="match status" value="1"/>
</dbReference>
<feature type="binding site" evidence="17">
    <location>
        <position position="438"/>
    </location>
    <ligand>
        <name>AMP</name>
        <dbReference type="ChEBI" id="CHEBI:456215"/>
    </ligand>
</feature>
<evidence type="ECO:0000256" key="5">
    <source>
        <dbReference type="ARBA" id="ARBA00022723"/>
    </source>
</evidence>
<evidence type="ECO:0000259" key="21">
    <source>
        <dbReference type="PROSITE" id="PS51385"/>
    </source>
</evidence>
<feature type="binding site" evidence="18">
    <location>
        <position position="159"/>
    </location>
    <ligand>
        <name>(6S)-NADPHX</name>
        <dbReference type="ChEBI" id="CHEBI:64076"/>
    </ligand>
</feature>
<dbReference type="InterPro" id="IPR030677">
    <property type="entry name" value="Nnr"/>
</dbReference>
<evidence type="ECO:0000256" key="1">
    <source>
        <dbReference type="ARBA" id="ARBA00000013"/>
    </source>
</evidence>
<comment type="similarity">
    <text evidence="18">Belongs to the NnrE/AIBP family.</text>
</comment>
<dbReference type="PANTHER" id="PTHR12592:SF0">
    <property type="entry name" value="ATP-DEPENDENT (S)-NAD(P)H-HYDRATE DEHYDRATASE"/>
    <property type="match status" value="1"/>
</dbReference>
<evidence type="ECO:0000256" key="13">
    <source>
        <dbReference type="ARBA" id="ARBA00023268"/>
    </source>
</evidence>
<keyword evidence="6 17" id="KW-0547">Nucleotide-binding</keyword>
<evidence type="ECO:0000256" key="6">
    <source>
        <dbReference type="ARBA" id="ARBA00022741"/>
    </source>
</evidence>
<comment type="cofactor">
    <cofactor evidence="17">
        <name>Mg(2+)</name>
        <dbReference type="ChEBI" id="CHEBI:18420"/>
    </cofactor>
</comment>
<feature type="domain" description="YjeF C-terminal" evidence="20">
    <location>
        <begin position="226"/>
        <end position="498"/>
    </location>
</feature>
<evidence type="ECO:0000313" key="22">
    <source>
        <dbReference type="EMBL" id="CDR34344.1"/>
    </source>
</evidence>
<evidence type="ECO:0000256" key="8">
    <source>
        <dbReference type="ARBA" id="ARBA00022857"/>
    </source>
</evidence>
<evidence type="ECO:0000256" key="12">
    <source>
        <dbReference type="ARBA" id="ARBA00023239"/>
    </source>
</evidence>
<dbReference type="EMBL" id="CCEJ010000007">
    <property type="protein sequence ID" value="CDR34344.1"/>
    <property type="molecule type" value="Genomic_DNA"/>
</dbReference>
<comment type="caution">
    <text evidence="22">The sequence shown here is derived from an EMBL/GenBank/DDBJ whole genome shotgun (WGS) entry which is preliminary data.</text>
</comment>
<dbReference type="GO" id="GO:0005524">
    <property type="term" value="F:ATP binding"/>
    <property type="evidence" value="ECO:0007669"/>
    <property type="project" value="UniProtKB-UniRule"/>
</dbReference>
<dbReference type="PROSITE" id="PS51385">
    <property type="entry name" value="YJEF_N"/>
    <property type="match status" value="1"/>
</dbReference>
<proteinExistence type="inferred from homology"/>
<dbReference type="Gene3D" id="3.40.1190.20">
    <property type="match status" value="1"/>
</dbReference>
<dbReference type="PIRSF" id="PIRSF017184">
    <property type="entry name" value="Nnr"/>
    <property type="match status" value="1"/>
</dbReference>
<comment type="catalytic activity">
    <reaction evidence="1 18 19">
        <text>(6R)-NADHX = (6S)-NADHX</text>
        <dbReference type="Rhea" id="RHEA:32215"/>
        <dbReference type="ChEBI" id="CHEBI:64074"/>
        <dbReference type="ChEBI" id="CHEBI:64075"/>
        <dbReference type="EC" id="5.1.99.6"/>
    </reaction>
</comment>
<dbReference type="GO" id="GO:0110051">
    <property type="term" value="P:metabolite repair"/>
    <property type="evidence" value="ECO:0007669"/>
    <property type="project" value="TreeGrafter"/>
</dbReference>
<accession>A0A090E0L1</accession>
<dbReference type="HAMAP" id="MF_01966">
    <property type="entry name" value="NADHX_epimerase"/>
    <property type="match status" value="1"/>
</dbReference>
<keyword evidence="13" id="KW-0511">Multifunctional enzyme</keyword>
<comment type="catalytic activity">
    <reaction evidence="15 17 19">
        <text>(6S)-NADHX + ADP = AMP + phosphate + NADH + H(+)</text>
        <dbReference type="Rhea" id="RHEA:32223"/>
        <dbReference type="ChEBI" id="CHEBI:15378"/>
        <dbReference type="ChEBI" id="CHEBI:43474"/>
        <dbReference type="ChEBI" id="CHEBI:57945"/>
        <dbReference type="ChEBI" id="CHEBI:64074"/>
        <dbReference type="ChEBI" id="CHEBI:456215"/>
        <dbReference type="ChEBI" id="CHEBI:456216"/>
        <dbReference type="EC" id="4.2.1.136"/>
    </reaction>
</comment>
<dbReference type="EC" id="4.2.1.136" evidence="19"/>
<dbReference type="InterPro" id="IPR004443">
    <property type="entry name" value="YjeF_N_dom"/>
</dbReference>
<dbReference type="GO" id="GO:0046496">
    <property type="term" value="P:nicotinamide nucleotide metabolic process"/>
    <property type="evidence" value="ECO:0007669"/>
    <property type="project" value="UniProtKB-UniRule"/>
</dbReference>
<dbReference type="SUPFAM" id="SSF64153">
    <property type="entry name" value="YjeF N-terminal domain-like"/>
    <property type="match status" value="1"/>
</dbReference>
<feature type="binding site" evidence="18">
    <location>
        <begin position="130"/>
        <end position="136"/>
    </location>
    <ligand>
        <name>(6S)-NADPHX</name>
        <dbReference type="ChEBI" id="CHEBI:64076"/>
    </ligand>
</feature>
<dbReference type="OrthoDB" id="9806925at2"/>
<dbReference type="GO" id="GO:0052856">
    <property type="term" value="F:NAD(P)HX epimerase activity"/>
    <property type="evidence" value="ECO:0007669"/>
    <property type="project" value="UniProtKB-UniRule"/>
</dbReference>
<evidence type="ECO:0000256" key="10">
    <source>
        <dbReference type="ARBA" id="ARBA00023027"/>
    </source>
</evidence>
<feature type="binding site" evidence="18">
    <location>
        <position position="141"/>
    </location>
    <ligand>
        <name>(6S)-NADPHX</name>
        <dbReference type="ChEBI" id="CHEBI:64076"/>
    </ligand>
</feature>
<dbReference type="InterPro" id="IPR036652">
    <property type="entry name" value="YjeF_N_dom_sf"/>
</dbReference>
<dbReference type="InterPro" id="IPR029056">
    <property type="entry name" value="Ribokinase-like"/>
</dbReference>
<dbReference type="RefSeq" id="WP_041017885.1">
    <property type="nucleotide sequence ID" value="NZ_CCEJ010000007.1"/>
</dbReference>
<dbReference type="PANTHER" id="PTHR12592">
    <property type="entry name" value="ATP-DEPENDENT (S)-NAD(P)H-HYDRATE DEHYDRATASE FAMILY MEMBER"/>
    <property type="match status" value="1"/>
</dbReference>
<dbReference type="eggNOG" id="COG0062">
    <property type="taxonomic scope" value="Bacteria"/>
</dbReference>
<dbReference type="InterPro" id="IPR017953">
    <property type="entry name" value="Carbohydrate_kinase_pred_CS"/>
</dbReference>
<dbReference type="PROSITE" id="PS01050">
    <property type="entry name" value="YJEF_C_2"/>
    <property type="match status" value="1"/>
</dbReference>
<dbReference type="GO" id="GO:0046872">
    <property type="term" value="F:metal ion binding"/>
    <property type="evidence" value="ECO:0007669"/>
    <property type="project" value="UniProtKB-UniRule"/>
</dbReference>
<keyword evidence="9 18" id="KW-0630">Potassium</keyword>
<feature type="binding site" evidence="18">
    <location>
        <position position="162"/>
    </location>
    <ligand>
        <name>K(+)</name>
        <dbReference type="ChEBI" id="CHEBI:29103"/>
    </ligand>
</feature>
<evidence type="ECO:0000256" key="15">
    <source>
        <dbReference type="ARBA" id="ARBA00048238"/>
    </source>
</evidence>
<organism evidence="22 23">
    <name type="scientific">Candidatus Criblamydia sequanensis CRIB-18</name>
    <dbReference type="NCBI Taxonomy" id="1437425"/>
    <lineage>
        <taxon>Bacteria</taxon>
        <taxon>Pseudomonadati</taxon>
        <taxon>Chlamydiota</taxon>
        <taxon>Chlamydiia</taxon>
        <taxon>Parachlamydiales</taxon>
        <taxon>Candidatus Criblamydiaceae</taxon>
        <taxon>Candidatus Criblamydia</taxon>
    </lineage>
</organism>
<evidence type="ECO:0000256" key="16">
    <source>
        <dbReference type="ARBA" id="ARBA00049209"/>
    </source>
</evidence>
<evidence type="ECO:0000256" key="14">
    <source>
        <dbReference type="ARBA" id="ARBA00025153"/>
    </source>
</evidence>
<dbReference type="EC" id="5.1.99.6" evidence="19"/>
<dbReference type="Pfam" id="PF01256">
    <property type="entry name" value="Carb_kinase"/>
    <property type="match status" value="1"/>
</dbReference>